<evidence type="ECO:0000313" key="2">
    <source>
        <dbReference type="Proteomes" id="UP001336314"/>
    </source>
</evidence>
<dbReference type="InterPro" id="IPR051783">
    <property type="entry name" value="NAD(P)-dependent_oxidoreduct"/>
</dbReference>
<comment type="caution">
    <text evidence="1">The sequence shown here is derived from an EMBL/GenBank/DDBJ whole genome shotgun (WGS) entry which is preliminary data.</text>
</comment>
<reference evidence="1 2" key="1">
    <citation type="submission" date="2023-07" db="EMBL/GenBank/DDBJ databases">
        <title>Alkalimonas sp., MEB108 novel, alkaliphilic bacterium isolated from Lonar Lake, India.</title>
        <authorList>
            <person name="Joshi A."/>
            <person name="Thite S."/>
        </authorList>
    </citation>
    <scope>NUCLEOTIDE SEQUENCE [LARGE SCALE GENOMIC DNA]</scope>
    <source>
        <strain evidence="1 2">MEB108</strain>
    </source>
</reference>
<dbReference type="SUPFAM" id="SSF51735">
    <property type="entry name" value="NAD(P)-binding Rossmann-fold domains"/>
    <property type="match status" value="1"/>
</dbReference>
<dbReference type="EMBL" id="JAUHLI010000009">
    <property type="protein sequence ID" value="MEE2001949.1"/>
    <property type="molecule type" value="Genomic_DNA"/>
</dbReference>
<dbReference type="Proteomes" id="UP001336314">
    <property type="component" value="Unassembled WGS sequence"/>
</dbReference>
<sequence>MKVILLGCGWLGQQLLPVLQQEGHQLLLTRQSEAGLAELPQGVPAQVLSLPLSLPHSSTVLQQFQQAVVICAITPGWRKQSGAGYLDSLNSLVRLMQAAESLACIHFSSTGAYSGLSGEVDEQSQLLLTDAKAQLLYQGEQLLQQALPTCTLRLGGLFGPGRHPGNFLRNDVLTDPDAPVNMVHSSDVIEAVRVILQQQAWPGLYNLCCPDFVSRKQFYAKARALLQRNALNDGNTTDSQRRVVAKRIQQQLPFQYRYPSALQALEDRS</sequence>
<dbReference type="RefSeq" id="WP_330129032.1">
    <property type="nucleotide sequence ID" value="NZ_JAUHLI010000009.1"/>
</dbReference>
<proteinExistence type="predicted"/>
<protein>
    <submittedName>
        <fullName evidence="1">Epimerase</fullName>
    </submittedName>
</protein>
<dbReference type="PANTHER" id="PTHR48079">
    <property type="entry name" value="PROTEIN YEEZ"/>
    <property type="match status" value="1"/>
</dbReference>
<keyword evidence="2" id="KW-1185">Reference proteome</keyword>
<accession>A0ABU7J607</accession>
<name>A0ABU7J607_9GAMM</name>
<dbReference type="InterPro" id="IPR036291">
    <property type="entry name" value="NAD(P)-bd_dom_sf"/>
</dbReference>
<dbReference type="PANTHER" id="PTHR48079:SF6">
    <property type="entry name" value="NAD(P)-BINDING DOMAIN-CONTAINING PROTEIN-RELATED"/>
    <property type="match status" value="1"/>
</dbReference>
<organism evidence="1 2">
    <name type="scientific">Alkalimonas cellulosilytica</name>
    <dbReference type="NCBI Taxonomy" id="3058395"/>
    <lineage>
        <taxon>Bacteria</taxon>
        <taxon>Pseudomonadati</taxon>
        <taxon>Pseudomonadota</taxon>
        <taxon>Gammaproteobacteria</taxon>
        <taxon>Alkalimonas</taxon>
    </lineage>
</organism>
<dbReference type="Gene3D" id="3.40.50.720">
    <property type="entry name" value="NAD(P)-binding Rossmann-like Domain"/>
    <property type="match status" value="1"/>
</dbReference>
<gene>
    <name evidence="1" type="ORF">QWY20_10845</name>
</gene>
<evidence type="ECO:0000313" key="1">
    <source>
        <dbReference type="EMBL" id="MEE2001949.1"/>
    </source>
</evidence>